<comment type="caution">
    <text evidence="2">The sequence shown here is derived from an EMBL/GenBank/DDBJ whole genome shotgun (WGS) entry which is preliminary data.</text>
</comment>
<dbReference type="Proteomes" id="UP000809273">
    <property type="component" value="Unassembled WGS sequence"/>
</dbReference>
<dbReference type="GO" id="GO:0004177">
    <property type="term" value="F:aminopeptidase activity"/>
    <property type="evidence" value="ECO:0007669"/>
    <property type="project" value="TreeGrafter"/>
</dbReference>
<dbReference type="InterPro" id="IPR005321">
    <property type="entry name" value="Peptidase_S58_DmpA"/>
</dbReference>
<dbReference type="Pfam" id="PF03576">
    <property type="entry name" value="Peptidase_S58"/>
    <property type="match status" value="1"/>
</dbReference>
<reference evidence="2" key="2">
    <citation type="submission" date="2021-01" db="EMBL/GenBank/DDBJ databases">
        <authorList>
            <person name="Hahn C.R."/>
            <person name="Youssef N.H."/>
            <person name="Elshahed M."/>
        </authorList>
    </citation>
    <scope>NUCLEOTIDE SEQUENCE</scope>
    <source>
        <strain evidence="2">Zod_Metabat.24</strain>
    </source>
</reference>
<organism evidence="2 3">
    <name type="scientific">Candidatus Zymogenus saltonus</name>
    <dbReference type="NCBI Taxonomy" id="2844893"/>
    <lineage>
        <taxon>Bacteria</taxon>
        <taxon>Deltaproteobacteria</taxon>
        <taxon>Candidatus Zymogenia</taxon>
        <taxon>Candidatus Zymogeniales</taxon>
        <taxon>Candidatus Zymogenaceae</taxon>
        <taxon>Candidatus Zymogenus</taxon>
    </lineage>
</organism>
<evidence type="ECO:0000313" key="3">
    <source>
        <dbReference type="Proteomes" id="UP000809273"/>
    </source>
</evidence>
<dbReference type="AlphaFoldDB" id="A0A9D8PSL6"/>
<name>A0A9D8PSL6_9DELT</name>
<dbReference type="PANTHER" id="PTHR36512">
    <property type="entry name" value="D-AMINOPEPTIDASE"/>
    <property type="match status" value="1"/>
</dbReference>
<dbReference type="EMBL" id="JAFGIX010000090">
    <property type="protein sequence ID" value="MBN1574862.1"/>
    <property type="molecule type" value="Genomic_DNA"/>
</dbReference>
<dbReference type="Gene3D" id="3.60.70.12">
    <property type="entry name" value="L-amino peptidase D-ALA esterase/amidase"/>
    <property type="match status" value="1"/>
</dbReference>
<proteinExistence type="inferred from homology"/>
<evidence type="ECO:0000256" key="1">
    <source>
        <dbReference type="ARBA" id="ARBA00007068"/>
    </source>
</evidence>
<dbReference type="SUPFAM" id="SSF56266">
    <property type="entry name" value="DmpA/ArgJ-like"/>
    <property type="match status" value="1"/>
</dbReference>
<evidence type="ECO:0000313" key="2">
    <source>
        <dbReference type="EMBL" id="MBN1574862.1"/>
    </source>
</evidence>
<comment type="similarity">
    <text evidence="1">Belongs to the peptidase S58 family.</text>
</comment>
<protein>
    <submittedName>
        <fullName evidence="2">P1 family peptidase</fullName>
    </submittedName>
</protein>
<gene>
    <name evidence="2" type="ORF">JW984_16825</name>
</gene>
<reference evidence="2" key="1">
    <citation type="journal article" date="2021" name="Environ. Microbiol.">
        <title>Genomic characterization of three novel Desulfobacterota classes expand the metabolic and phylogenetic diversity of the phylum.</title>
        <authorList>
            <person name="Murphy C.L."/>
            <person name="Biggerstaff J."/>
            <person name="Eichhorn A."/>
            <person name="Ewing E."/>
            <person name="Shahan R."/>
            <person name="Soriano D."/>
            <person name="Stewart S."/>
            <person name="VanMol K."/>
            <person name="Walker R."/>
            <person name="Walters P."/>
            <person name="Elshahed M.S."/>
            <person name="Youssef N.H."/>
        </authorList>
    </citation>
    <scope>NUCLEOTIDE SEQUENCE</scope>
    <source>
        <strain evidence="2">Zod_Metabat.24</strain>
    </source>
</reference>
<accession>A0A9D8PSL6</accession>
<dbReference type="CDD" id="cd02252">
    <property type="entry name" value="nylC_like"/>
    <property type="match status" value="1"/>
</dbReference>
<sequence>MGHITQIDGISIGHVTDQERHTGITAVIFSREMALGVDVRGGAPGTRETDVFNPLNLVETADAVVLCGGSAYGLTAASGVMKYLKEKGRGVETGYGKVPIVPGAVIFDLPVTGGYVPPTEELVSWGYRAAESASNKETSVGNVGAGAGATVGKIYGMDYAVKSGIGSALVEGAGGLKAGAIAAVNPLGDVIDPKDGKVAAGVRSPDKKGFADARKLIKVISFPFAPPISSTIVALVAVNGNFSKVDMNRIARMAHDGIARVVYPSHTMLDGDTIFAVAAGDDLGYVDVTVAGALAAEAMSLSILDAVRSAVTIEGYPSMGDV</sequence>
<dbReference type="InterPro" id="IPR016117">
    <property type="entry name" value="ArgJ-like_dom_sf"/>
</dbReference>
<dbReference type="PANTHER" id="PTHR36512:SF3">
    <property type="entry name" value="BLR5678 PROTEIN"/>
    <property type="match status" value="1"/>
</dbReference>